<feature type="signal peptide" evidence="1">
    <location>
        <begin position="1"/>
        <end position="28"/>
    </location>
</feature>
<dbReference type="PANTHER" id="PTHR12558">
    <property type="entry name" value="CELL DIVISION CYCLE 16,23,27"/>
    <property type="match status" value="1"/>
</dbReference>
<name>A0A0Q4B9E4_9BACT</name>
<dbReference type="PATRIC" id="fig|1702214.3.peg.934"/>
<reference evidence="2" key="1">
    <citation type="submission" date="2015-08" db="EMBL/GenBank/DDBJ databases">
        <title>Candidatus Bacteriodes Periocalifornicus.</title>
        <authorList>
            <person name="McLean J.S."/>
            <person name="Kelley S."/>
        </authorList>
    </citation>
    <scope>NUCLEOTIDE SEQUENCE [LARGE SCALE GENOMIC DNA]</scope>
    <source>
        <strain evidence="2">12B</strain>
    </source>
</reference>
<dbReference type="Proteomes" id="UP000054172">
    <property type="component" value="Unassembled WGS sequence"/>
</dbReference>
<keyword evidence="1" id="KW-0732">Signal</keyword>
<protein>
    <submittedName>
        <fullName evidence="2">Uncharacterized protein</fullName>
    </submittedName>
</protein>
<sequence>MNSQFMYRLSAQLFAGLALCLTALHALGQDDTYTPMLDTADATYRYFELYRQQLFDSANDETLYKQLRAAESSFPHEGEYPRWLSGLYSDSGMLDSAVACMKRTVACDSSNLYYLKSLHDLYVEQRGDPKEMTSVAQRMVALAPERPDLWYALVVDYLRANQTDSAIAICQRLRGLLASTYTVDLIISSAFHMKGQPDSTLAYAIRNANTHYQLAEANYYVTEVASNLRKDSLAQLYFAKGLQLDCPKAPFLLTHLRYLCEIGKPENALSTLRKVDSLCPLPDSVALRIIGLFMYSVPPSMLAQKENQELMETLLDKLPMGNDAIIAKFRFYELVKERGKSRQLIAHLSDLYPNDYFLWAARMEIEQLEEHPLTLENWSEKTSTLRYIMRQFPHDIAAPLNYLFSVQKLLGAADGRLVDSTQAIIDAYSKDLKRSKKTDKFQYYSQDSVKISMPKRQKLRENLSILYSYLGDIEIGSKRYKQGWKAYEKALKYNDSNALACNNFAYYIALYRPQKLSKAKRLSEKSLALDPKNPSYLDTYGYILYLQGDLESAKAVFTELLTLQRNPGRTALLHYSEVLRALGNEQAAEVYRLKAEYAADHAE</sequence>
<feature type="chain" id="PRO_5006212555" evidence="1">
    <location>
        <begin position="29"/>
        <end position="603"/>
    </location>
</feature>
<evidence type="ECO:0000256" key="1">
    <source>
        <dbReference type="SAM" id="SignalP"/>
    </source>
</evidence>
<dbReference type="SUPFAM" id="SSF48452">
    <property type="entry name" value="TPR-like"/>
    <property type="match status" value="3"/>
</dbReference>
<comment type="caution">
    <text evidence="2">The sequence shown here is derived from an EMBL/GenBank/DDBJ whole genome shotgun (WGS) entry which is preliminary data.</text>
</comment>
<dbReference type="Pfam" id="PF13181">
    <property type="entry name" value="TPR_8"/>
    <property type="match status" value="1"/>
</dbReference>
<dbReference type="PANTHER" id="PTHR12558:SF13">
    <property type="entry name" value="CELL DIVISION CYCLE PROTEIN 27 HOMOLOG"/>
    <property type="match status" value="1"/>
</dbReference>
<gene>
    <name evidence="2" type="ORF">AL399_02880</name>
</gene>
<dbReference type="InterPro" id="IPR011990">
    <property type="entry name" value="TPR-like_helical_dom_sf"/>
</dbReference>
<dbReference type="STRING" id="1702214.AL399_02880"/>
<dbReference type="EMBL" id="LIIK01000009">
    <property type="protein sequence ID" value="KQM09223.1"/>
    <property type="molecule type" value="Genomic_DNA"/>
</dbReference>
<keyword evidence="3" id="KW-1185">Reference proteome</keyword>
<evidence type="ECO:0000313" key="2">
    <source>
        <dbReference type="EMBL" id="KQM09223.1"/>
    </source>
</evidence>
<dbReference type="AlphaFoldDB" id="A0A0Q4B9E4"/>
<evidence type="ECO:0000313" key="3">
    <source>
        <dbReference type="Proteomes" id="UP000054172"/>
    </source>
</evidence>
<dbReference type="Gene3D" id="1.25.40.10">
    <property type="entry name" value="Tetratricopeptide repeat domain"/>
    <property type="match status" value="2"/>
</dbReference>
<dbReference type="InterPro" id="IPR019734">
    <property type="entry name" value="TPR_rpt"/>
</dbReference>
<accession>A0A0Q4B9E4</accession>
<proteinExistence type="predicted"/>
<organism evidence="2 3">
    <name type="scientific">Candidatus [Bacteroides] periocalifornicus</name>
    <dbReference type="NCBI Taxonomy" id="1702214"/>
    <lineage>
        <taxon>Bacteria</taxon>
        <taxon>Pseudomonadati</taxon>
        <taxon>Bacteroidota</taxon>
    </lineage>
</organism>